<feature type="domain" description="Response regulatory" evidence="2">
    <location>
        <begin position="6"/>
        <end position="133"/>
    </location>
</feature>
<dbReference type="SUPFAM" id="SSF52172">
    <property type="entry name" value="CheY-like"/>
    <property type="match status" value="1"/>
</dbReference>
<dbReference type="SMART" id="SM00448">
    <property type="entry name" value="REC"/>
    <property type="match status" value="1"/>
</dbReference>
<organism evidence="3 4">
    <name type="scientific">Hymenobacter volaticus</name>
    <dbReference type="NCBI Taxonomy" id="2932254"/>
    <lineage>
        <taxon>Bacteria</taxon>
        <taxon>Pseudomonadati</taxon>
        <taxon>Bacteroidota</taxon>
        <taxon>Cytophagia</taxon>
        <taxon>Cytophagales</taxon>
        <taxon>Hymenobacteraceae</taxon>
        <taxon>Hymenobacter</taxon>
    </lineage>
</organism>
<feature type="modified residue" description="4-aspartylphosphate" evidence="1">
    <location>
        <position position="64"/>
    </location>
</feature>
<dbReference type="InterPro" id="IPR001789">
    <property type="entry name" value="Sig_transdc_resp-reg_receiver"/>
</dbReference>
<keyword evidence="1" id="KW-0597">Phosphoprotein</keyword>
<gene>
    <name evidence="3" type="ORF">MUN86_20350</name>
</gene>
<dbReference type="EMBL" id="CP095061">
    <property type="protein sequence ID" value="UOQ65848.1"/>
    <property type="molecule type" value="Genomic_DNA"/>
</dbReference>
<dbReference type="PANTHER" id="PTHR44520:SF2">
    <property type="entry name" value="RESPONSE REGULATOR RCP1"/>
    <property type="match status" value="1"/>
</dbReference>
<dbReference type="Pfam" id="PF00072">
    <property type="entry name" value="Response_reg"/>
    <property type="match status" value="1"/>
</dbReference>
<dbReference type="Gene3D" id="3.40.50.2300">
    <property type="match status" value="1"/>
</dbReference>
<dbReference type="PROSITE" id="PS50110">
    <property type="entry name" value="RESPONSE_REGULATORY"/>
    <property type="match status" value="1"/>
</dbReference>
<evidence type="ECO:0000313" key="4">
    <source>
        <dbReference type="Proteomes" id="UP000830401"/>
    </source>
</evidence>
<proteinExistence type="predicted"/>
<evidence type="ECO:0000259" key="2">
    <source>
        <dbReference type="PROSITE" id="PS50110"/>
    </source>
</evidence>
<name>A0ABY4G4P7_9BACT</name>
<reference evidence="3" key="1">
    <citation type="submission" date="2022-04" db="EMBL/GenBank/DDBJ databases">
        <title>Hymenobacter sp. isolated from the air.</title>
        <authorList>
            <person name="Won M."/>
            <person name="Lee C.-M."/>
            <person name="Woen H.-Y."/>
            <person name="Kwon S.-W."/>
        </authorList>
    </citation>
    <scope>NUCLEOTIDE SEQUENCE</scope>
    <source>
        <strain evidence="3">5420S-77</strain>
    </source>
</reference>
<sequence>MPKISSALLVDDDPTTNFLNELTLRKMAVADKVTIARNGKEALEVLLEYCENPDLSCPRLVFLDIKMPVMDGFEFLEVYAKLPWAQQRAIVIVILTTSLHARDTERAKRLHVADFISKPLTPDKVSAILEKHFSQAH</sequence>
<dbReference type="PANTHER" id="PTHR44520">
    <property type="entry name" value="RESPONSE REGULATOR RCP1-RELATED"/>
    <property type="match status" value="1"/>
</dbReference>
<evidence type="ECO:0000256" key="1">
    <source>
        <dbReference type="PROSITE-ProRule" id="PRU00169"/>
    </source>
</evidence>
<keyword evidence="4" id="KW-1185">Reference proteome</keyword>
<accession>A0ABY4G4P7</accession>
<dbReference type="RefSeq" id="WP_245119829.1">
    <property type="nucleotide sequence ID" value="NZ_CP095061.1"/>
</dbReference>
<dbReference type="InterPro" id="IPR052893">
    <property type="entry name" value="TCS_response_regulator"/>
</dbReference>
<protein>
    <submittedName>
        <fullName evidence="3">Response regulator</fullName>
    </submittedName>
</protein>
<dbReference type="Proteomes" id="UP000830401">
    <property type="component" value="Chromosome"/>
</dbReference>
<dbReference type="InterPro" id="IPR011006">
    <property type="entry name" value="CheY-like_superfamily"/>
</dbReference>
<evidence type="ECO:0000313" key="3">
    <source>
        <dbReference type="EMBL" id="UOQ65848.1"/>
    </source>
</evidence>